<dbReference type="InterPro" id="IPR051275">
    <property type="entry name" value="Cell_adhesion_signaling"/>
</dbReference>
<dbReference type="SUPFAM" id="SSF48726">
    <property type="entry name" value="Immunoglobulin"/>
    <property type="match status" value="4"/>
</dbReference>
<feature type="compositionally biased region" description="Basic and acidic residues" evidence="6">
    <location>
        <begin position="265"/>
        <end position="277"/>
    </location>
</feature>
<gene>
    <name evidence="8" type="ORF">C7M84_025172</name>
</gene>
<feature type="region of interest" description="Disordered" evidence="6">
    <location>
        <begin position="265"/>
        <end position="300"/>
    </location>
</feature>
<dbReference type="InterPro" id="IPR007110">
    <property type="entry name" value="Ig-like_dom"/>
</dbReference>
<comment type="subcellular location">
    <subcellularLocation>
        <location evidence="1">Membrane</location>
        <topology evidence="1">Single-pass type I membrane protein</topology>
    </subcellularLocation>
</comment>
<organism evidence="8 9">
    <name type="scientific">Penaeus vannamei</name>
    <name type="common">Whiteleg shrimp</name>
    <name type="synonym">Litopenaeus vannamei</name>
    <dbReference type="NCBI Taxonomy" id="6689"/>
    <lineage>
        <taxon>Eukaryota</taxon>
        <taxon>Metazoa</taxon>
        <taxon>Ecdysozoa</taxon>
        <taxon>Arthropoda</taxon>
        <taxon>Crustacea</taxon>
        <taxon>Multicrustacea</taxon>
        <taxon>Malacostraca</taxon>
        <taxon>Eumalacostraca</taxon>
        <taxon>Eucarida</taxon>
        <taxon>Decapoda</taxon>
        <taxon>Dendrobranchiata</taxon>
        <taxon>Penaeoidea</taxon>
        <taxon>Penaeidae</taxon>
        <taxon>Penaeus</taxon>
    </lineage>
</organism>
<dbReference type="PANTHER" id="PTHR11640:SF31">
    <property type="entry name" value="IRREGULAR CHIASM C-ROUGHEST PROTEIN-RELATED"/>
    <property type="match status" value="1"/>
</dbReference>
<dbReference type="GO" id="GO:0098609">
    <property type="term" value="P:cell-cell adhesion"/>
    <property type="evidence" value="ECO:0007669"/>
    <property type="project" value="TreeGrafter"/>
</dbReference>
<evidence type="ECO:0000259" key="7">
    <source>
        <dbReference type="PROSITE" id="PS50835"/>
    </source>
</evidence>
<comment type="caution">
    <text evidence="8">The sequence shown here is derived from an EMBL/GenBank/DDBJ whole genome shotgun (WGS) entry which is preliminary data.</text>
</comment>
<feature type="compositionally biased region" description="Basic and acidic residues" evidence="6">
    <location>
        <begin position="320"/>
        <end position="333"/>
    </location>
</feature>
<dbReference type="PANTHER" id="PTHR11640">
    <property type="entry name" value="NEPHRIN"/>
    <property type="match status" value="1"/>
</dbReference>
<keyword evidence="9" id="KW-1185">Reference proteome</keyword>
<feature type="domain" description="Ig-like" evidence="7">
    <location>
        <begin position="72"/>
        <end position="153"/>
    </location>
</feature>
<dbReference type="PROSITE" id="PS50835">
    <property type="entry name" value="IG_LIKE"/>
    <property type="match status" value="2"/>
</dbReference>
<evidence type="ECO:0000256" key="6">
    <source>
        <dbReference type="SAM" id="MobiDB-lite"/>
    </source>
</evidence>
<reference evidence="8 9" key="2">
    <citation type="submission" date="2019-01" db="EMBL/GenBank/DDBJ databases">
        <title>The decoding of complex shrimp genome reveals the adaptation for benthos swimmer, frequently molting mechanism and breeding impact on genome.</title>
        <authorList>
            <person name="Sun Y."/>
            <person name="Gao Y."/>
            <person name="Yu Y."/>
        </authorList>
    </citation>
    <scope>NUCLEOTIDE SEQUENCE [LARGE SCALE GENOMIC DNA]</scope>
    <source>
        <tissue evidence="8">Muscle</tissue>
    </source>
</reference>
<evidence type="ECO:0000256" key="3">
    <source>
        <dbReference type="ARBA" id="ARBA00023157"/>
    </source>
</evidence>
<feature type="compositionally biased region" description="Low complexity" evidence="6">
    <location>
        <begin position="425"/>
        <end position="436"/>
    </location>
</feature>
<keyword evidence="2" id="KW-0472">Membrane</keyword>
<keyword evidence="5" id="KW-0393">Immunoglobulin domain</keyword>
<dbReference type="InterPro" id="IPR036179">
    <property type="entry name" value="Ig-like_dom_sf"/>
</dbReference>
<evidence type="ECO:0000256" key="4">
    <source>
        <dbReference type="ARBA" id="ARBA00023180"/>
    </source>
</evidence>
<dbReference type="Proteomes" id="UP000283509">
    <property type="component" value="Unassembled WGS sequence"/>
</dbReference>
<evidence type="ECO:0000256" key="5">
    <source>
        <dbReference type="ARBA" id="ARBA00023319"/>
    </source>
</evidence>
<feature type="region of interest" description="Disordered" evidence="6">
    <location>
        <begin position="312"/>
        <end position="361"/>
    </location>
</feature>
<dbReference type="OrthoDB" id="6413693at2759"/>
<dbReference type="AlphaFoldDB" id="A0A3R7QKE1"/>
<accession>A0A3R7QKE1</accession>
<keyword evidence="4" id="KW-0325">Glycoprotein</keyword>
<proteinExistence type="predicted"/>
<dbReference type="STRING" id="6689.A0A3R7QKE1"/>
<dbReference type="InterPro" id="IPR013783">
    <property type="entry name" value="Ig-like_fold"/>
</dbReference>
<dbReference type="GO" id="GO:0050839">
    <property type="term" value="F:cell adhesion molecule binding"/>
    <property type="evidence" value="ECO:0007669"/>
    <property type="project" value="TreeGrafter"/>
</dbReference>
<feature type="compositionally biased region" description="Basic and acidic residues" evidence="6">
    <location>
        <begin position="340"/>
        <end position="349"/>
    </location>
</feature>
<feature type="domain" description="Ig-like" evidence="7">
    <location>
        <begin position="228"/>
        <end position="266"/>
    </location>
</feature>
<evidence type="ECO:0000256" key="1">
    <source>
        <dbReference type="ARBA" id="ARBA00004479"/>
    </source>
</evidence>
<dbReference type="EMBL" id="QCYY01000936">
    <property type="protein sequence ID" value="ROT81674.1"/>
    <property type="molecule type" value="Genomic_DNA"/>
</dbReference>
<feature type="region of interest" description="Disordered" evidence="6">
    <location>
        <begin position="416"/>
        <end position="464"/>
    </location>
</feature>
<dbReference type="Gene3D" id="2.60.40.10">
    <property type="entry name" value="Immunoglobulins"/>
    <property type="match status" value="2"/>
</dbReference>
<evidence type="ECO:0000256" key="2">
    <source>
        <dbReference type="ARBA" id="ARBA00023136"/>
    </source>
</evidence>
<keyword evidence="3" id="KW-1015">Disulfide bond</keyword>
<dbReference type="GO" id="GO:0005911">
    <property type="term" value="C:cell-cell junction"/>
    <property type="evidence" value="ECO:0007669"/>
    <property type="project" value="TreeGrafter"/>
</dbReference>
<name>A0A3R7QKE1_PENVA</name>
<sequence>MQWVDEKGSVITKGTQYHRRVRPDGKLIDTNFTYTFTPTRHHNGRTLTCQVFSPALNTALTTEAVIRVKYPPYVQLVFSPTKLKEGEEAFVTCKVDANPNNVTYRWFREGKEVLGVAGATMPLGVLSRSNQSATIACEVTNALGTARKTDQLNILYPPMFLAEPSSVSGEIGNMVTMKCRVDANPLVGKGEELTIEASKATAGVYVCSARSETFPPLDAQLHLRLRGPPRIKTPAVLVVREGQNAVLRCSVVSVPHPVSLAWEKGGERKEKAADAPEKGAFANGISGKHHESQDVNGGGGIELAKTEKVLPNLIPADARSTGKDSDNKEERSRANSSLSDGERESDSGWEKNSTNCSGKRVLTPSLGRAHYTSATTVFPPPDDDYMPYVDYTRDYLRVPVSPTDSSTHFQIGGPYSCYTPASDQPSSLPSSESLPPYTLQPQPTADFNGDYANGRHHPPANNDAVTVNGRLKHALLQDLKKELKGGGMPHDLNTGALQSKYIIPPQTKIKPGTLV</sequence>
<protein>
    <submittedName>
        <fullName evidence="8">Putative irregular chiasm C-roughest protein-like</fullName>
    </submittedName>
</protein>
<reference evidence="8 9" key="1">
    <citation type="submission" date="2018-04" db="EMBL/GenBank/DDBJ databases">
        <authorList>
            <person name="Zhang X."/>
            <person name="Yuan J."/>
            <person name="Li F."/>
            <person name="Xiang J."/>
        </authorList>
    </citation>
    <scope>NUCLEOTIDE SEQUENCE [LARGE SCALE GENOMIC DNA]</scope>
    <source>
        <tissue evidence="8">Muscle</tissue>
    </source>
</reference>
<dbReference type="GO" id="GO:0005886">
    <property type="term" value="C:plasma membrane"/>
    <property type="evidence" value="ECO:0007669"/>
    <property type="project" value="TreeGrafter"/>
</dbReference>
<evidence type="ECO:0000313" key="8">
    <source>
        <dbReference type="EMBL" id="ROT81674.1"/>
    </source>
</evidence>
<evidence type="ECO:0000313" key="9">
    <source>
        <dbReference type="Proteomes" id="UP000283509"/>
    </source>
</evidence>